<dbReference type="PROSITE" id="PS51195">
    <property type="entry name" value="Q_MOTIF"/>
    <property type="match status" value="1"/>
</dbReference>
<dbReference type="PANTHER" id="PTHR47959:SF17">
    <property type="entry name" value="ATP-DEPENDENT RNA HELICASE DEAD BOX FAMILY"/>
    <property type="match status" value="1"/>
</dbReference>
<dbReference type="SUPFAM" id="SSF52540">
    <property type="entry name" value="P-loop containing nucleoside triphosphate hydrolases"/>
    <property type="match status" value="1"/>
</dbReference>
<dbReference type="AlphaFoldDB" id="A0A2A5T0T6"/>
<dbReference type="Proteomes" id="UP000219020">
    <property type="component" value="Unassembled WGS sequence"/>
</dbReference>
<keyword evidence="1 7" id="KW-0547">Nucleotide-binding</keyword>
<proteinExistence type="inferred from homology"/>
<reference evidence="12" key="1">
    <citation type="submission" date="2017-04" db="EMBL/GenBank/DDBJ databases">
        <title>Genome evolution of the luminous symbionts of deep sea anglerfish.</title>
        <authorList>
            <person name="Hendry T.A."/>
        </authorList>
    </citation>
    <scope>NUCLEOTIDE SEQUENCE [LARGE SCALE GENOMIC DNA]</scope>
</reference>
<dbReference type="SMART" id="SM00490">
    <property type="entry name" value="HELICc"/>
    <property type="match status" value="1"/>
</dbReference>
<dbReference type="CDD" id="cd00268">
    <property type="entry name" value="DEADc"/>
    <property type="match status" value="1"/>
</dbReference>
<dbReference type="InterPro" id="IPR011545">
    <property type="entry name" value="DEAD/DEAH_box_helicase_dom"/>
</dbReference>
<dbReference type="SMART" id="SM00487">
    <property type="entry name" value="DEXDc"/>
    <property type="match status" value="1"/>
</dbReference>
<organism evidence="11 12">
    <name type="scientific">Candidatus Enterovibrio escicola</name>
    <dbReference type="NCBI Taxonomy" id="1927127"/>
    <lineage>
        <taxon>Bacteria</taxon>
        <taxon>Pseudomonadati</taxon>
        <taxon>Pseudomonadota</taxon>
        <taxon>Gammaproteobacteria</taxon>
        <taxon>Vibrionales</taxon>
        <taxon>Vibrionaceae</taxon>
        <taxon>Enterovibrio</taxon>
    </lineage>
</organism>
<dbReference type="InterPro" id="IPR014001">
    <property type="entry name" value="Helicase_ATP-bd"/>
</dbReference>
<evidence type="ECO:0000256" key="2">
    <source>
        <dbReference type="ARBA" id="ARBA00022801"/>
    </source>
</evidence>
<feature type="domain" description="Helicase C-terminal" evidence="9">
    <location>
        <begin position="249"/>
        <end position="398"/>
    </location>
</feature>
<evidence type="ECO:0000313" key="12">
    <source>
        <dbReference type="Proteomes" id="UP000219020"/>
    </source>
</evidence>
<dbReference type="InterPro" id="IPR000629">
    <property type="entry name" value="RNA-helicase_DEAD-box_CS"/>
</dbReference>
<dbReference type="Pfam" id="PF00271">
    <property type="entry name" value="Helicase_C"/>
    <property type="match status" value="1"/>
</dbReference>
<dbReference type="PROSITE" id="PS51192">
    <property type="entry name" value="HELICASE_ATP_BIND_1"/>
    <property type="match status" value="1"/>
</dbReference>
<comment type="similarity">
    <text evidence="5 7">Belongs to the DEAD box helicase family.</text>
</comment>
<protein>
    <submittedName>
        <fullName evidence="11">ATP-dependent RNA helicase</fullName>
    </submittedName>
</protein>
<dbReference type="InterPro" id="IPR027417">
    <property type="entry name" value="P-loop_NTPase"/>
</dbReference>
<dbReference type="Pfam" id="PF00270">
    <property type="entry name" value="DEAD"/>
    <property type="match status" value="1"/>
</dbReference>
<dbReference type="CDD" id="cd18787">
    <property type="entry name" value="SF2_C_DEAD"/>
    <property type="match status" value="1"/>
</dbReference>
<dbReference type="Gene3D" id="3.40.50.300">
    <property type="entry name" value="P-loop containing nucleotide triphosphate hydrolases"/>
    <property type="match status" value="2"/>
</dbReference>
<dbReference type="InterPro" id="IPR014014">
    <property type="entry name" value="RNA_helicase_DEAD_Q_motif"/>
</dbReference>
<name>A0A2A5T0T6_9GAMM</name>
<dbReference type="PROSITE" id="PS51194">
    <property type="entry name" value="HELICASE_CTER"/>
    <property type="match status" value="1"/>
</dbReference>
<evidence type="ECO:0000259" key="8">
    <source>
        <dbReference type="PROSITE" id="PS51192"/>
    </source>
</evidence>
<dbReference type="GO" id="GO:0003676">
    <property type="term" value="F:nucleic acid binding"/>
    <property type="evidence" value="ECO:0007669"/>
    <property type="project" value="InterPro"/>
</dbReference>
<comment type="caution">
    <text evidence="11">The sequence shown here is derived from an EMBL/GenBank/DDBJ whole genome shotgun (WGS) entry which is preliminary data.</text>
</comment>
<accession>A0A2A5T0T6</accession>
<evidence type="ECO:0000313" key="11">
    <source>
        <dbReference type="EMBL" id="PCS21774.1"/>
    </source>
</evidence>
<evidence type="ECO:0000256" key="6">
    <source>
        <dbReference type="PROSITE-ProRule" id="PRU00552"/>
    </source>
</evidence>
<feature type="domain" description="DEAD-box RNA helicase Q" evidence="10">
    <location>
        <begin position="14"/>
        <end position="42"/>
    </location>
</feature>
<dbReference type="InterPro" id="IPR001650">
    <property type="entry name" value="Helicase_C-like"/>
</dbReference>
<dbReference type="PROSITE" id="PS00039">
    <property type="entry name" value="DEAD_ATP_HELICASE"/>
    <property type="match status" value="1"/>
</dbReference>
<evidence type="ECO:0000256" key="1">
    <source>
        <dbReference type="ARBA" id="ARBA00022741"/>
    </source>
</evidence>
<evidence type="ECO:0000256" key="3">
    <source>
        <dbReference type="ARBA" id="ARBA00022806"/>
    </source>
</evidence>
<evidence type="ECO:0000256" key="5">
    <source>
        <dbReference type="ARBA" id="ARBA00038437"/>
    </source>
</evidence>
<keyword evidence="3 7" id="KW-0347">Helicase</keyword>
<keyword evidence="2 7" id="KW-0378">Hydrolase</keyword>
<feature type="short sequence motif" description="Q motif" evidence="6">
    <location>
        <begin position="14"/>
        <end position="42"/>
    </location>
</feature>
<dbReference type="InterPro" id="IPR050079">
    <property type="entry name" value="DEAD_box_RNA_helicase"/>
</dbReference>
<dbReference type="PANTHER" id="PTHR47959">
    <property type="entry name" value="ATP-DEPENDENT RNA HELICASE RHLE-RELATED"/>
    <property type="match status" value="1"/>
</dbReference>
<dbReference type="GO" id="GO:0005829">
    <property type="term" value="C:cytosol"/>
    <property type="evidence" value="ECO:0007669"/>
    <property type="project" value="TreeGrafter"/>
</dbReference>
<evidence type="ECO:0000256" key="7">
    <source>
        <dbReference type="RuleBase" id="RU000492"/>
    </source>
</evidence>
<dbReference type="GO" id="GO:0003724">
    <property type="term" value="F:RNA helicase activity"/>
    <property type="evidence" value="ECO:0007669"/>
    <property type="project" value="InterPro"/>
</dbReference>
<keyword evidence="12" id="KW-1185">Reference proteome</keyword>
<feature type="domain" description="Helicase ATP-binding" evidence="8">
    <location>
        <begin position="45"/>
        <end position="220"/>
    </location>
</feature>
<evidence type="ECO:0000256" key="4">
    <source>
        <dbReference type="ARBA" id="ARBA00022840"/>
    </source>
</evidence>
<keyword evidence="4 7" id="KW-0067">ATP-binding</keyword>
<gene>
    <name evidence="11" type="ORF">BTN49_2595</name>
</gene>
<dbReference type="GO" id="GO:0005524">
    <property type="term" value="F:ATP binding"/>
    <property type="evidence" value="ECO:0007669"/>
    <property type="project" value="UniProtKB-KW"/>
</dbReference>
<evidence type="ECO:0000259" key="9">
    <source>
        <dbReference type="PROSITE" id="PS51194"/>
    </source>
</evidence>
<evidence type="ECO:0000259" key="10">
    <source>
        <dbReference type="PROSITE" id="PS51195"/>
    </source>
</evidence>
<sequence length="454" mass="51406">MTPFIKRTHWSITLKFEDLGLNRRLIKTIEHWGFDTPTKIQVVAIPVVNSGQDLLASSKTGSGKTLAFLLPAMQRVMRNKAWSRRDPRVVVLAPTRELAKQVFGKLRQLTGGTQYKGILILGGENFNDQAKDFHKDPVFVVATPGRLADHLEHRHLRLSGVELLIVDEADRLFDLGFEPQLKIINVAANHRCRQTLMFSATLDHQQINNFAADMLKNPRRIAIGYVNEEHKDIEQRLYLCDHLGHKQALLDRILDDENYQKMMVFTATRVDTERLAALFLERDIKAVALSGKVNQASRSRIMSEFMCGVHAVLVTTDLASRGLDISNVSHVVNFDMPKHPEEYVHRIGRTGRAGNKGTAISFVSPKDWNSFKAIESFLEKKIKLVMFEGLEGKFKGLVTKPKKIFTKISPQSGKFQNKSAKKPIPKKRNKSFYKGVSVGDHLFASKNKWTDIGE</sequence>
<dbReference type="InterPro" id="IPR044742">
    <property type="entry name" value="DEAD/DEAH_RhlB"/>
</dbReference>
<dbReference type="EMBL" id="NBYY01000030">
    <property type="protein sequence ID" value="PCS21774.1"/>
    <property type="molecule type" value="Genomic_DNA"/>
</dbReference>
<dbReference type="GO" id="GO:0016787">
    <property type="term" value="F:hydrolase activity"/>
    <property type="evidence" value="ECO:0007669"/>
    <property type="project" value="UniProtKB-KW"/>
</dbReference>